<evidence type="ECO:0000259" key="5">
    <source>
        <dbReference type="Pfam" id="PF17137"/>
    </source>
</evidence>
<dbReference type="Gene3D" id="2.60.40.1180">
    <property type="entry name" value="Golgi alpha-mannosidase II"/>
    <property type="match status" value="2"/>
</dbReference>
<dbReference type="GO" id="GO:0005975">
    <property type="term" value="P:carbohydrate metabolic process"/>
    <property type="evidence" value="ECO:0007669"/>
    <property type="project" value="InterPro"/>
</dbReference>
<evidence type="ECO:0000259" key="3">
    <source>
        <dbReference type="Pfam" id="PF01055"/>
    </source>
</evidence>
<dbReference type="InterPro" id="IPR051816">
    <property type="entry name" value="Glycosyl_Hydrolase_31"/>
</dbReference>
<organism evidence="7 8">
    <name type="scientific">Pseudoalteromonas phenolica</name>
    <dbReference type="NCBI Taxonomy" id="161398"/>
    <lineage>
        <taxon>Bacteria</taxon>
        <taxon>Pseudomonadati</taxon>
        <taxon>Pseudomonadota</taxon>
        <taxon>Gammaproteobacteria</taxon>
        <taxon>Alteromonadales</taxon>
        <taxon>Pseudoalteromonadaceae</taxon>
        <taxon>Pseudoalteromonas</taxon>
    </lineage>
</organism>
<name>A0A0S2K7E5_9GAMM</name>
<evidence type="ECO:0000259" key="6">
    <source>
        <dbReference type="Pfam" id="PF21365"/>
    </source>
</evidence>
<evidence type="ECO:0000256" key="2">
    <source>
        <dbReference type="RuleBase" id="RU361185"/>
    </source>
</evidence>
<proteinExistence type="inferred from homology"/>
<feature type="domain" description="Glycoside hydrolase family 31 TIM barrel" evidence="3">
    <location>
        <begin position="300"/>
        <end position="625"/>
    </location>
</feature>
<dbReference type="PANTHER" id="PTHR43863">
    <property type="entry name" value="HYDROLASE, PUTATIVE (AFU_ORTHOLOGUE AFUA_1G03140)-RELATED"/>
    <property type="match status" value="1"/>
</dbReference>
<dbReference type="GO" id="GO:0004553">
    <property type="term" value="F:hydrolase activity, hydrolyzing O-glycosyl compounds"/>
    <property type="evidence" value="ECO:0007669"/>
    <property type="project" value="InterPro"/>
</dbReference>
<keyword evidence="2" id="KW-0326">Glycosidase</keyword>
<dbReference type="STRING" id="161398.PP2015_3540"/>
<dbReference type="PATRIC" id="fig|161398.10.peg.3609"/>
<dbReference type="Pfam" id="PF13802">
    <property type="entry name" value="Gal_mutarotas_2"/>
    <property type="match status" value="1"/>
</dbReference>
<evidence type="ECO:0000256" key="1">
    <source>
        <dbReference type="ARBA" id="ARBA00007806"/>
    </source>
</evidence>
<keyword evidence="2 7" id="KW-0378">Hydrolase</keyword>
<dbReference type="InterPro" id="IPR017853">
    <property type="entry name" value="GH"/>
</dbReference>
<evidence type="ECO:0000313" key="8">
    <source>
        <dbReference type="Proteomes" id="UP000061457"/>
    </source>
</evidence>
<dbReference type="SUPFAM" id="SSF74650">
    <property type="entry name" value="Galactose mutarotase-like"/>
    <property type="match status" value="1"/>
</dbReference>
<dbReference type="Proteomes" id="UP000061457">
    <property type="component" value="Chromosome II"/>
</dbReference>
<comment type="similarity">
    <text evidence="1 2">Belongs to the glycosyl hydrolase 31 family.</text>
</comment>
<dbReference type="AlphaFoldDB" id="A0A0S2K7E5"/>
<reference evidence="7 8" key="1">
    <citation type="submission" date="2015-11" db="EMBL/GenBank/DDBJ databases">
        <authorList>
            <person name="Zhang Y."/>
            <person name="Guo Z."/>
        </authorList>
    </citation>
    <scope>NUCLEOTIDE SEQUENCE [LARGE SCALE GENOMIC DNA]</scope>
    <source>
        <strain evidence="7 8">KCTC 12086</strain>
    </source>
</reference>
<evidence type="ECO:0000259" key="4">
    <source>
        <dbReference type="Pfam" id="PF13802"/>
    </source>
</evidence>
<evidence type="ECO:0000313" key="7">
    <source>
        <dbReference type="EMBL" id="ALO44014.1"/>
    </source>
</evidence>
<sequence>MNDAMMQSSRKMTKRLGVSKVFLGISLVTGLVLNPLITVQAVENKNNDKPYTIASKAHKYVSHSYQNGELTVTTTLGDVTFSALNDSAIEAVFNAKQAAVSASNLPSYTISETHQDHTLLFSQKASQQGNVLVGSAGNMRVEITTQPYSVSYFKGKQLLVKEEQGFYSGTVIEQQDSQTQTHNVHGVRFNLNDSEQLLGTGERVLGMDRRGHRLPLYNRAHYGYETESVQMNYSLPAVMSNKQYMLLFDNSAKGWVDLAKSEHNVLQFEAVAGRNAYIVVAGDSYPELIANYTDISGTQPILPRWAFGNFASRFGYRTQQEVMDTVAKFKALNIPLDSIIIDLYWFGKDIQGHMGNLAWDKDAFPEPEKMLRELREQGIQPILITEPFILSSSKRWDDAVSQKVLAKDVEGNPKTFDFYFGNTGIVDVFNDTGRNWFNNIYQELAEQGVQGWWGDLGEPEVHPSDALHTLDNGQQVSADAIHNAYGHQWAKMLFQHLQTTQPEQRPFILMRAGAAGSQRYGMVPWTGDVNRTWGGLKPQVELSLQMGMFGLGYTHSDLGGFAGGEQFNKELYIRWLQYGVFQPIYRPHGQEHIPSEVVFHDKETQDILRQFIELRYQMMPYNYTLAYQNSQSGLPLMRPTFMDDAANTDLSNKDSYLWGDAFFVHPITSANLSSVDVTLPEGVWFNYFTGKKLEGGKTHKVEINLEQIPVFVKAGAFVPMVEKFQTTQNYSSEHLTLHYWADNQVQNATGSMYEDDGHTMNADKRGEFELLNFAAKQNNSQLGMLLMRQGKGYKGIPKAREITLKIHNWQQQPKQVKVGDQIIQSYDWNNKNSTLTVKFNWQHQPLTLQVQ</sequence>
<dbReference type="InterPro" id="IPR011013">
    <property type="entry name" value="Gal_mutarotase_sf_dom"/>
</dbReference>
<feature type="domain" description="Glycosyl hydrolase family 31 C-terminal" evidence="6">
    <location>
        <begin position="633"/>
        <end position="716"/>
    </location>
</feature>
<dbReference type="Pfam" id="PF01055">
    <property type="entry name" value="Glyco_hydro_31_2nd"/>
    <property type="match status" value="1"/>
</dbReference>
<dbReference type="InterPro" id="IPR000322">
    <property type="entry name" value="Glyco_hydro_31_TIM"/>
</dbReference>
<dbReference type="InterPro" id="IPR013780">
    <property type="entry name" value="Glyco_hydro_b"/>
</dbReference>
<dbReference type="SUPFAM" id="SSF51445">
    <property type="entry name" value="(Trans)glycosidases"/>
    <property type="match status" value="1"/>
</dbReference>
<dbReference type="Pfam" id="PF17137">
    <property type="entry name" value="DUF5110"/>
    <property type="match status" value="1"/>
</dbReference>
<dbReference type="SUPFAM" id="SSF51011">
    <property type="entry name" value="Glycosyl hydrolase domain"/>
    <property type="match status" value="1"/>
</dbReference>
<dbReference type="Pfam" id="PF21365">
    <property type="entry name" value="Glyco_hydro_31_3rd"/>
    <property type="match status" value="1"/>
</dbReference>
<feature type="domain" description="Glycoside hydrolase family 31 N-terminal" evidence="4">
    <location>
        <begin position="80"/>
        <end position="257"/>
    </location>
</feature>
<dbReference type="InterPro" id="IPR025887">
    <property type="entry name" value="Glyco_hydro_31_N_dom"/>
</dbReference>
<gene>
    <name evidence="7" type="ORF">PP2015_3540</name>
</gene>
<dbReference type="GO" id="GO:0030246">
    <property type="term" value="F:carbohydrate binding"/>
    <property type="evidence" value="ECO:0007669"/>
    <property type="project" value="InterPro"/>
</dbReference>
<protein>
    <submittedName>
        <fullName evidence="7">Glycosyl hydrolase, family 31</fullName>
    </submittedName>
</protein>
<dbReference type="Gene3D" id="3.20.20.80">
    <property type="entry name" value="Glycosidases"/>
    <property type="match status" value="1"/>
</dbReference>
<dbReference type="InterPro" id="IPR033403">
    <property type="entry name" value="DUF5110"/>
</dbReference>
<dbReference type="EMBL" id="CP013188">
    <property type="protein sequence ID" value="ALO44014.1"/>
    <property type="molecule type" value="Genomic_DNA"/>
</dbReference>
<dbReference type="CDD" id="cd14752">
    <property type="entry name" value="GH31_N"/>
    <property type="match status" value="1"/>
</dbReference>
<keyword evidence="8" id="KW-1185">Reference proteome</keyword>
<dbReference type="InterPro" id="IPR048395">
    <property type="entry name" value="Glyco_hydro_31_C"/>
</dbReference>
<dbReference type="Gene3D" id="2.60.40.1760">
    <property type="entry name" value="glycosyl hydrolase (family 31)"/>
    <property type="match status" value="1"/>
</dbReference>
<dbReference type="KEGG" id="pphe:PP2015_3540"/>
<dbReference type="PANTHER" id="PTHR43863:SF2">
    <property type="entry name" value="MALTASE-GLUCOAMYLASE"/>
    <property type="match status" value="1"/>
</dbReference>
<feature type="domain" description="DUF5110" evidence="5">
    <location>
        <begin position="735"/>
        <end position="808"/>
    </location>
</feature>
<accession>A0A0S2K7E5</accession>